<sequence>MALQSVHSRLTFNDSALRQLREREAALLLAEERACVALQAAQDALDTVRSELQDVRGRSADIASTNNDLRASLSARLLRSVPSELLYRIFVDTVSNPRDWKGWMPSGCDPLDPPRDTIPFTLAAVCRRWRREAIRMGRLWSFIVVPPPVGTAVLDYLAVMLERSQAAPLDIIMEWNAVVPSSRRSQQQAFSTDICRGVFDQLGEVAQRLRRVYCRLHSSCDAAPLLRQFLLYPTPQLQELAVEASSLEWRDRDRPDELVDGFMDRCLPHCPQLRKLHTNIAHPLCSDGYSSLTHLVLEYLALSGTAVWEVLRGCRVLVHLDIALIKDYTKGPPAPAPFTVVLPALRTFLLRSFSDTLFGAWIDHLTVPSLQTLEMREVTSLGATSRIMAHVSNTVISLVYCTYETLGRADAEKLSVLENLRRVTVSEPGADFYRYLIENDAWPKLESLCLVFGDTEEEDHRALVDFARTRKESAETATLERVVFADGEQPRWLANNVGLYTSVHAR</sequence>
<dbReference type="EMBL" id="JH687956">
    <property type="protein sequence ID" value="EJD34370.1"/>
    <property type="molecule type" value="Genomic_DNA"/>
</dbReference>
<dbReference type="AlphaFoldDB" id="J0CVC7"/>
<keyword evidence="2" id="KW-1185">Reference proteome</keyword>
<evidence type="ECO:0008006" key="3">
    <source>
        <dbReference type="Google" id="ProtNLM"/>
    </source>
</evidence>
<dbReference type="InterPro" id="IPR032675">
    <property type="entry name" value="LRR_dom_sf"/>
</dbReference>
<gene>
    <name evidence="1" type="ORF">AURDEDRAFT_117638</name>
</gene>
<evidence type="ECO:0000313" key="1">
    <source>
        <dbReference type="EMBL" id="EJD34370.1"/>
    </source>
</evidence>
<evidence type="ECO:0000313" key="2">
    <source>
        <dbReference type="Proteomes" id="UP000006514"/>
    </source>
</evidence>
<dbReference type="Proteomes" id="UP000006514">
    <property type="component" value="Unassembled WGS sequence"/>
</dbReference>
<name>J0CVC7_AURST</name>
<dbReference type="OrthoDB" id="3365698at2759"/>
<dbReference type="Gene3D" id="3.80.10.10">
    <property type="entry name" value="Ribonuclease Inhibitor"/>
    <property type="match status" value="1"/>
</dbReference>
<proteinExistence type="predicted"/>
<dbReference type="InParanoid" id="J0CVC7"/>
<protein>
    <recommendedName>
        <fullName evidence="3">F-box domain-containing protein</fullName>
    </recommendedName>
</protein>
<dbReference type="SUPFAM" id="SSF52047">
    <property type="entry name" value="RNI-like"/>
    <property type="match status" value="1"/>
</dbReference>
<organism evidence="1 2">
    <name type="scientific">Auricularia subglabra (strain TFB-10046 / SS5)</name>
    <name type="common">White-rot fungus</name>
    <name type="synonym">Auricularia delicata (strain TFB10046)</name>
    <dbReference type="NCBI Taxonomy" id="717982"/>
    <lineage>
        <taxon>Eukaryota</taxon>
        <taxon>Fungi</taxon>
        <taxon>Dikarya</taxon>
        <taxon>Basidiomycota</taxon>
        <taxon>Agaricomycotina</taxon>
        <taxon>Agaricomycetes</taxon>
        <taxon>Auriculariales</taxon>
        <taxon>Auriculariaceae</taxon>
        <taxon>Auricularia</taxon>
    </lineage>
</organism>
<dbReference type="KEGG" id="adl:AURDEDRAFT_117638"/>
<reference evidence="2" key="1">
    <citation type="journal article" date="2012" name="Science">
        <title>The Paleozoic origin of enzymatic lignin decomposition reconstructed from 31 fungal genomes.</title>
        <authorList>
            <person name="Floudas D."/>
            <person name="Binder M."/>
            <person name="Riley R."/>
            <person name="Barry K."/>
            <person name="Blanchette R.A."/>
            <person name="Henrissat B."/>
            <person name="Martinez A.T."/>
            <person name="Otillar R."/>
            <person name="Spatafora J.W."/>
            <person name="Yadav J.S."/>
            <person name="Aerts A."/>
            <person name="Benoit I."/>
            <person name="Boyd A."/>
            <person name="Carlson A."/>
            <person name="Copeland A."/>
            <person name="Coutinho P.M."/>
            <person name="de Vries R.P."/>
            <person name="Ferreira P."/>
            <person name="Findley K."/>
            <person name="Foster B."/>
            <person name="Gaskell J."/>
            <person name="Glotzer D."/>
            <person name="Gorecki P."/>
            <person name="Heitman J."/>
            <person name="Hesse C."/>
            <person name="Hori C."/>
            <person name="Igarashi K."/>
            <person name="Jurgens J.A."/>
            <person name="Kallen N."/>
            <person name="Kersten P."/>
            <person name="Kohler A."/>
            <person name="Kuees U."/>
            <person name="Kumar T.K.A."/>
            <person name="Kuo A."/>
            <person name="LaButti K."/>
            <person name="Larrondo L.F."/>
            <person name="Lindquist E."/>
            <person name="Ling A."/>
            <person name="Lombard V."/>
            <person name="Lucas S."/>
            <person name="Lundell T."/>
            <person name="Martin R."/>
            <person name="McLaughlin D.J."/>
            <person name="Morgenstern I."/>
            <person name="Morin E."/>
            <person name="Murat C."/>
            <person name="Nagy L.G."/>
            <person name="Nolan M."/>
            <person name="Ohm R.A."/>
            <person name="Patyshakuliyeva A."/>
            <person name="Rokas A."/>
            <person name="Ruiz-Duenas F.J."/>
            <person name="Sabat G."/>
            <person name="Salamov A."/>
            <person name="Samejima M."/>
            <person name="Schmutz J."/>
            <person name="Slot J.C."/>
            <person name="St John F."/>
            <person name="Stenlid J."/>
            <person name="Sun H."/>
            <person name="Sun S."/>
            <person name="Syed K."/>
            <person name="Tsang A."/>
            <person name="Wiebenga A."/>
            <person name="Young D."/>
            <person name="Pisabarro A."/>
            <person name="Eastwood D.C."/>
            <person name="Martin F."/>
            <person name="Cullen D."/>
            <person name="Grigoriev I.V."/>
            <person name="Hibbett D.S."/>
        </authorList>
    </citation>
    <scope>NUCLEOTIDE SEQUENCE [LARGE SCALE GENOMIC DNA]</scope>
    <source>
        <strain evidence="2">TFB10046</strain>
    </source>
</reference>
<accession>J0CVC7</accession>